<keyword evidence="1" id="KW-0472">Membrane</keyword>
<dbReference type="OrthoDB" id="9805828at2"/>
<gene>
    <name evidence="2" type="ORF">SAMN04488514_101370</name>
</gene>
<organism evidence="2 3">
    <name type="scientific">Kriegella aquimaris</name>
    <dbReference type="NCBI Taxonomy" id="192904"/>
    <lineage>
        <taxon>Bacteria</taxon>
        <taxon>Pseudomonadati</taxon>
        <taxon>Bacteroidota</taxon>
        <taxon>Flavobacteriia</taxon>
        <taxon>Flavobacteriales</taxon>
        <taxon>Flavobacteriaceae</taxon>
        <taxon>Kriegella</taxon>
    </lineage>
</organism>
<feature type="transmembrane region" description="Helical" evidence="1">
    <location>
        <begin position="18"/>
        <end position="38"/>
    </location>
</feature>
<name>A0A1G9J1X5_9FLAO</name>
<protein>
    <recommendedName>
        <fullName evidence="4">Sulfite dehydrogenase (Cytochrome) subunit SorB</fullName>
    </recommendedName>
</protein>
<evidence type="ECO:0008006" key="4">
    <source>
        <dbReference type="Google" id="ProtNLM"/>
    </source>
</evidence>
<dbReference type="STRING" id="192904.SAMN04488514_101370"/>
<dbReference type="InterPro" id="IPR036909">
    <property type="entry name" value="Cyt_c-like_dom_sf"/>
</dbReference>
<keyword evidence="3" id="KW-1185">Reference proteome</keyword>
<reference evidence="2 3" key="1">
    <citation type="submission" date="2016-10" db="EMBL/GenBank/DDBJ databases">
        <authorList>
            <person name="de Groot N.N."/>
        </authorList>
    </citation>
    <scope>NUCLEOTIDE SEQUENCE [LARGE SCALE GENOMIC DNA]</scope>
    <source>
        <strain evidence="2 3">DSM 19886</strain>
    </source>
</reference>
<keyword evidence="1" id="KW-0812">Transmembrane</keyword>
<keyword evidence="1" id="KW-1133">Transmembrane helix</keyword>
<dbReference type="AlphaFoldDB" id="A0A1G9J1X5"/>
<dbReference type="GO" id="GO:0020037">
    <property type="term" value="F:heme binding"/>
    <property type="evidence" value="ECO:0007669"/>
    <property type="project" value="InterPro"/>
</dbReference>
<dbReference type="RefSeq" id="WP_089884694.1">
    <property type="nucleotide sequence ID" value="NZ_FNGV01000001.1"/>
</dbReference>
<sequence length="161" mass="18561">MGDSKNKKEHLKFGSQRILIIVSAVFLIIGVIGIYFMADPNLSFFNSEKPDTEIVDVPKEEDDFDKIENGIHVRTGFVEAEGLMTVVNNCTNCHSAKLVIQNRMNKERWLAAIRWMQETQNLWDLGPNEDIIVNYLVTNYPPSKKGRRETLANVEWYELKD</sequence>
<dbReference type="EMBL" id="FNGV01000001">
    <property type="protein sequence ID" value="SDL31507.1"/>
    <property type="molecule type" value="Genomic_DNA"/>
</dbReference>
<evidence type="ECO:0000313" key="2">
    <source>
        <dbReference type="EMBL" id="SDL31507.1"/>
    </source>
</evidence>
<evidence type="ECO:0000256" key="1">
    <source>
        <dbReference type="SAM" id="Phobius"/>
    </source>
</evidence>
<evidence type="ECO:0000313" key="3">
    <source>
        <dbReference type="Proteomes" id="UP000199440"/>
    </source>
</evidence>
<dbReference type="Gene3D" id="1.10.760.10">
    <property type="entry name" value="Cytochrome c-like domain"/>
    <property type="match status" value="1"/>
</dbReference>
<dbReference type="SUPFAM" id="SSF46626">
    <property type="entry name" value="Cytochrome c"/>
    <property type="match status" value="1"/>
</dbReference>
<proteinExistence type="predicted"/>
<dbReference type="GO" id="GO:0009055">
    <property type="term" value="F:electron transfer activity"/>
    <property type="evidence" value="ECO:0007669"/>
    <property type="project" value="InterPro"/>
</dbReference>
<accession>A0A1G9J1X5</accession>
<dbReference type="Proteomes" id="UP000199440">
    <property type="component" value="Unassembled WGS sequence"/>
</dbReference>